<feature type="compositionally biased region" description="Basic and acidic residues" evidence="2">
    <location>
        <begin position="322"/>
        <end position="333"/>
    </location>
</feature>
<accession>A0ABV7GRG8</accession>
<reference evidence="5" key="1">
    <citation type="journal article" date="2019" name="Int. J. Syst. Evol. Microbiol.">
        <title>The Global Catalogue of Microorganisms (GCM) 10K type strain sequencing project: providing services to taxonomists for standard genome sequencing and annotation.</title>
        <authorList>
            <consortium name="The Broad Institute Genomics Platform"/>
            <consortium name="The Broad Institute Genome Sequencing Center for Infectious Disease"/>
            <person name="Wu L."/>
            <person name="Ma J."/>
        </authorList>
    </citation>
    <scope>NUCLEOTIDE SEQUENCE [LARGE SCALE GENOMIC DNA]</scope>
    <source>
        <strain evidence="5">KCTC 52366</strain>
    </source>
</reference>
<feature type="compositionally biased region" description="Low complexity" evidence="2">
    <location>
        <begin position="311"/>
        <end position="321"/>
    </location>
</feature>
<evidence type="ECO:0000313" key="5">
    <source>
        <dbReference type="Proteomes" id="UP001595632"/>
    </source>
</evidence>
<dbReference type="EMBL" id="JBHRTB010000010">
    <property type="protein sequence ID" value="MFC3144030.1"/>
    <property type="molecule type" value="Genomic_DNA"/>
</dbReference>
<name>A0ABV7GRG8_9RHOB</name>
<dbReference type="Proteomes" id="UP001595632">
    <property type="component" value="Unassembled WGS sequence"/>
</dbReference>
<sequence length="871" mass="92790">MKLRAITLENVRRFTDPVRVDGIGDGLNVLCEPNEHGKSTLFDAIQALFFKPHGSRDRDVTALRPHAGGAPRVTVEVETDEGVLAITKQWLSKPIATVTRNGTLVAQADQAETWIAKLLGGGAGDPSGLVWVRQGATGLTAPSRKEEETALEARRDLLSSVTGEVEAMTGGQRMDTALKRCDAELDLYATNTGRPKANGPWKEAQDEVARLEGELARLTDTAEALHDALDRRRRARRALQDLEDPEAVAARVARLDAATAAHRAAERYGQQVDEATRARDAARLALTAAQDALDRFRAIHADRTEAQTQFDAAEATATQAKAAHETARTRAAEAARALEAAQAAEAQADATARRARQQQAARDGAARRAELAARIAQAQEARARMETASAAAKTGPDAAALRELEDKARAVALAEAARAAQAPQVTVSYDPGAEGRVRREGQPLDDATPLAVVGATVLTLDGIGRLDIQPGAGSGDDASVETAQRALRQALDARALPDLDAARTAAEARAEATRQHGEARAVYASLAPDGLDALQAALAAIPEADAQDDAPDPAEADAALSQAADARIAAQSARDAAAEALSDARAEATRSDTARTAAADRLRRAKESLAKLGDASDEALTAARATAADALEQADATLAEQRRTAPDLDAAAASLARAQAVDTQARADIARLKPEIATFDERIAAGSGHAVEERLAETTEQLEAARAHLGRIDREVAVLTLLKQVLETARTEARERYFAPIAKELQPLLHILWPDAELQWGHETLLPETLTRDGQEEKLTVLSGGTQEQIALLVRLAFARMLARDGRHAPVILDDALVFTDDDRIERMFDALHRQAGDLQILVLTCRQRAFRDLGGRTLTLAPAGDTATAR</sequence>
<feature type="coiled-coil region" evidence="1">
    <location>
        <begin position="201"/>
        <end position="228"/>
    </location>
</feature>
<dbReference type="PANTHER" id="PTHR41259">
    <property type="entry name" value="DOUBLE-STRAND BREAK REPAIR RAD50 ATPASE, PUTATIVE-RELATED"/>
    <property type="match status" value="1"/>
</dbReference>
<feature type="compositionally biased region" description="Low complexity" evidence="2">
    <location>
        <begin position="334"/>
        <end position="350"/>
    </location>
</feature>
<evidence type="ECO:0000256" key="1">
    <source>
        <dbReference type="SAM" id="Coils"/>
    </source>
</evidence>
<dbReference type="SUPFAM" id="SSF52540">
    <property type="entry name" value="P-loop containing nucleoside triphosphate hydrolases"/>
    <property type="match status" value="1"/>
</dbReference>
<proteinExistence type="predicted"/>
<comment type="caution">
    <text evidence="4">The sequence shown here is derived from an EMBL/GenBank/DDBJ whole genome shotgun (WGS) entry which is preliminary data.</text>
</comment>
<dbReference type="PANTHER" id="PTHR41259:SF1">
    <property type="entry name" value="DOUBLE-STRAND BREAK REPAIR RAD50 ATPASE, PUTATIVE-RELATED"/>
    <property type="match status" value="1"/>
</dbReference>
<organism evidence="4 5">
    <name type="scientific">Psychromarinibacter halotolerans</name>
    <dbReference type="NCBI Taxonomy" id="1775175"/>
    <lineage>
        <taxon>Bacteria</taxon>
        <taxon>Pseudomonadati</taxon>
        <taxon>Pseudomonadota</taxon>
        <taxon>Alphaproteobacteria</taxon>
        <taxon>Rhodobacterales</taxon>
        <taxon>Paracoccaceae</taxon>
        <taxon>Psychromarinibacter</taxon>
    </lineage>
</organism>
<protein>
    <submittedName>
        <fullName evidence="4">AAA family ATPase</fullName>
    </submittedName>
</protein>
<dbReference type="Pfam" id="PF13476">
    <property type="entry name" value="AAA_23"/>
    <property type="match status" value="1"/>
</dbReference>
<evidence type="ECO:0000256" key="2">
    <source>
        <dbReference type="SAM" id="MobiDB-lite"/>
    </source>
</evidence>
<dbReference type="RefSeq" id="WP_275631293.1">
    <property type="nucleotide sequence ID" value="NZ_JARGYD010000001.1"/>
</dbReference>
<keyword evidence="5" id="KW-1185">Reference proteome</keyword>
<feature type="domain" description="Rad50/SbcC-type AAA" evidence="3">
    <location>
        <begin position="6"/>
        <end position="82"/>
    </location>
</feature>
<feature type="region of interest" description="Disordered" evidence="2">
    <location>
        <begin position="311"/>
        <end position="366"/>
    </location>
</feature>
<evidence type="ECO:0000313" key="4">
    <source>
        <dbReference type="EMBL" id="MFC3144030.1"/>
    </source>
</evidence>
<keyword evidence="1" id="KW-0175">Coiled coil</keyword>
<gene>
    <name evidence="4" type="ORF">ACFOGP_15025</name>
</gene>
<dbReference type="InterPro" id="IPR038729">
    <property type="entry name" value="Rad50/SbcC_AAA"/>
</dbReference>
<evidence type="ECO:0000259" key="3">
    <source>
        <dbReference type="Pfam" id="PF13476"/>
    </source>
</evidence>
<dbReference type="Gene3D" id="3.40.50.300">
    <property type="entry name" value="P-loop containing nucleotide triphosphate hydrolases"/>
    <property type="match status" value="2"/>
</dbReference>
<dbReference type="InterPro" id="IPR027417">
    <property type="entry name" value="P-loop_NTPase"/>
</dbReference>